<accession>A0A9N8EEI6</accession>
<dbReference type="OrthoDB" id="124043at2759"/>
<reference evidence="1" key="1">
    <citation type="submission" date="2020-06" db="EMBL/GenBank/DDBJ databases">
        <authorList>
            <consortium name="Plant Systems Biology data submission"/>
        </authorList>
    </citation>
    <scope>NUCLEOTIDE SEQUENCE</scope>
    <source>
        <strain evidence="1">D6</strain>
    </source>
</reference>
<keyword evidence="2" id="KW-1185">Reference proteome</keyword>
<dbReference type="EMBL" id="CAICTM010000881">
    <property type="protein sequence ID" value="CAB9517816.1"/>
    <property type="molecule type" value="Genomic_DNA"/>
</dbReference>
<dbReference type="AlphaFoldDB" id="A0A9N8EEI6"/>
<organism evidence="1 2">
    <name type="scientific">Seminavis robusta</name>
    <dbReference type="NCBI Taxonomy" id="568900"/>
    <lineage>
        <taxon>Eukaryota</taxon>
        <taxon>Sar</taxon>
        <taxon>Stramenopiles</taxon>
        <taxon>Ochrophyta</taxon>
        <taxon>Bacillariophyta</taxon>
        <taxon>Bacillariophyceae</taxon>
        <taxon>Bacillariophycidae</taxon>
        <taxon>Naviculales</taxon>
        <taxon>Naviculaceae</taxon>
        <taxon>Seminavis</taxon>
    </lineage>
</organism>
<dbReference type="Proteomes" id="UP001153069">
    <property type="component" value="Unassembled WGS sequence"/>
</dbReference>
<comment type="caution">
    <text evidence="1">The sequence shown here is derived from an EMBL/GenBank/DDBJ whole genome shotgun (WGS) entry which is preliminary data.</text>
</comment>
<gene>
    <name evidence="1" type="ORF">SEMRO_882_G215400.1</name>
</gene>
<evidence type="ECO:0000313" key="1">
    <source>
        <dbReference type="EMBL" id="CAB9517816.1"/>
    </source>
</evidence>
<sequence length="154" mass="16855">MAAVNNNGKKNFKEKFKKKGPCWECGGPHFKRDCWELPENASKRLNNWVSRKTNNGGGEVGGATITGWKGHSIMCATTGLQMFPDSMEVLNDPDIWVADTAATTDMTRHITGLFRLKDADKSDSAMTSNGTLSNAKKIGKLAMIQCNNQGTEQT</sequence>
<protein>
    <submittedName>
        <fullName evidence="1">Uncharacterized protein</fullName>
    </submittedName>
</protein>
<name>A0A9N8EEI6_9STRA</name>
<evidence type="ECO:0000313" key="2">
    <source>
        <dbReference type="Proteomes" id="UP001153069"/>
    </source>
</evidence>
<proteinExistence type="predicted"/>